<keyword evidence="1" id="KW-0805">Transcription regulation</keyword>
<dbReference type="PANTHER" id="PTHR30146">
    <property type="entry name" value="LACI-RELATED TRANSCRIPTIONAL REPRESSOR"/>
    <property type="match status" value="1"/>
</dbReference>
<dbReference type="InterPro" id="IPR025997">
    <property type="entry name" value="SBP_2_dom"/>
</dbReference>
<dbReference type="EMBL" id="SDOZ01000002">
    <property type="protein sequence ID" value="RXZ62346.1"/>
    <property type="molecule type" value="Genomic_DNA"/>
</dbReference>
<dbReference type="Gene3D" id="1.10.260.40">
    <property type="entry name" value="lambda repressor-like DNA-binding domains"/>
    <property type="match status" value="1"/>
</dbReference>
<dbReference type="Gene3D" id="3.40.50.2300">
    <property type="match status" value="2"/>
</dbReference>
<dbReference type="AlphaFoldDB" id="A0A4V1QVE2"/>
<dbReference type="InterPro" id="IPR028082">
    <property type="entry name" value="Peripla_BP_I"/>
</dbReference>
<dbReference type="OrthoDB" id="569491at2"/>
<dbReference type="SUPFAM" id="SSF47413">
    <property type="entry name" value="lambda repressor-like DNA-binding domains"/>
    <property type="match status" value="1"/>
</dbReference>
<feature type="domain" description="HTH lacI-type" evidence="4">
    <location>
        <begin position="1"/>
        <end position="55"/>
    </location>
</feature>
<evidence type="ECO:0000313" key="5">
    <source>
        <dbReference type="EMBL" id="RXZ62346.1"/>
    </source>
</evidence>
<gene>
    <name evidence="5" type="ORF">ESZ91_08115</name>
</gene>
<evidence type="ECO:0000256" key="2">
    <source>
        <dbReference type="ARBA" id="ARBA00023125"/>
    </source>
</evidence>
<dbReference type="RefSeq" id="WP_129225969.1">
    <property type="nucleotide sequence ID" value="NZ_SDOZ01000002.1"/>
</dbReference>
<dbReference type="CDD" id="cd01392">
    <property type="entry name" value="HTH_LacI"/>
    <property type="match status" value="1"/>
</dbReference>
<sequence length="333" mass="36547">MTLKEIAERAGVSRGTVDRVMKNRGGVNPETEKRVRRIVEESGYTPNRAGVALVRSKRPMVVGVITNSIGNPFFEEVYRGVEEALGEYRDYGFSVLRREIKGYDVEEQISAMRSLFDQVDGLVFTPIDDAKIAREIGVYAAAGKPAVTVTADVEGSDRVLYVGCDYYKSGQTAAKITALATGGQGEVAIVTGSFKMLGHNDRVRGFRSVLKDTDLRVAEILECNDDDKTAYEKTARLLKNRPALCAVYVAAAGVAGTVEAVAESGVPLFIIANDLIPATREYVRQGRVLATIDQQPARQGYAALKNMFDILLGERPANERFYTDLAIRMQYNI</sequence>
<dbReference type="GO" id="GO:0000976">
    <property type="term" value="F:transcription cis-regulatory region binding"/>
    <property type="evidence" value="ECO:0007669"/>
    <property type="project" value="TreeGrafter"/>
</dbReference>
<protein>
    <submittedName>
        <fullName evidence="5">LacI family DNA-binding transcriptional regulator</fullName>
    </submittedName>
</protein>
<dbReference type="PANTHER" id="PTHR30146:SF152">
    <property type="entry name" value="TRANSCRIPTIONAL REGULATORY PROTEIN"/>
    <property type="match status" value="1"/>
</dbReference>
<proteinExistence type="predicted"/>
<evidence type="ECO:0000313" key="6">
    <source>
        <dbReference type="Proteomes" id="UP000291269"/>
    </source>
</evidence>
<keyword evidence="6" id="KW-1185">Reference proteome</keyword>
<dbReference type="InterPro" id="IPR010982">
    <property type="entry name" value="Lambda_DNA-bd_dom_sf"/>
</dbReference>
<dbReference type="Proteomes" id="UP000291269">
    <property type="component" value="Unassembled WGS sequence"/>
</dbReference>
<dbReference type="PROSITE" id="PS00356">
    <property type="entry name" value="HTH_LACI_1"/>
    <property type="match status" value="1"/>
</dbReference>
<dbReference type="GO" id="GO:0003700">
    <property type="term" value="F:DNA-binding transcription factor activity"/>
    <property type="evidence" value="ECO:0007669"/>
    <property type="project" value="TreeGrafter"/>
</dbReference>
<comment type="caution">
    <text evidence="5">The sequence shown here is derived from an EMBL/GenBank/DDBJ whole genome shotgun (WGS) entry which is preliminary data.</text>
</comment>
<evidence type="ECO:0000256" key="3">
    <source>
        <dbReference type="ARBA" id="ARBA00023163"/>
    </source>
</evidence>
<accession>A0A4V1QVE2</accession>
<dbReference type="Pfam" id="PF13407">
    <property type="entry name" value="Peripla_BP_4"/>
    <property type="match status" value="1"/>
</dbReference>
<dbReference type="CDD" id="cd06307">
    <property type="entry name" value="PBP1_sugar_binding"/>
    <property type="match status" value="1"/>
</dbReference>
<dbReference type="SMART" id="SM00354">
    <property type="entry name" value="HTH_LACI"/>
    <property type="match status" value="1"/>
</dbReference>
<dbReference type="InterPro" id="IPR000843">
    <property type="entry name" value="HTH_LacI"/>
</dbReference>
<evidence type="ECO:0000256" key="1">
    <source>
        <dbReference type="ARBA" id="ARBA00023015"/>
    </source>
</evidence>
<evidence type="ECO:0000259" key="4">
    <source>
        <dbReference type="PROSITE" id="PS50932"/>
    </source>
</evidence>
<dbReference type="Pfam" id="PF00356">
    <property type="entry name" value="LacI"/>
    <property type="match status" value="1"/>
</dbReference>
<name>A0A4V1QVE2_9FIRM</name>
<dbReference type="SUPFAM" id="SSF53822">
    <property type="entry name" value="Periplasmic binding protein-like I"/>
    <property type="match status" value="1"/>
</dbReference>
<organism evidence="5 6">
    <name type="scientific">Candidatus Borkfalkia ceftriaxoniphila</name>
    <dbReference type="NCBI Taxonomy" id="2508949"/>
    <lineage>
        <taxon>Bacteria</taxon>
        <taxon>Bacillati</taxon>
        <taxon>Bacillota</taxon>
        <taxon>Clostridia</taxon>
        <taxon>Christensenellales</taxon>
        <taxon>Christensenellaceae</taxon>
        <taxon>Candidatus Borkfalkia</taxon>
    </lineage>
</organism>
<keyword evidence="3" id="KW-0804">Transcription</keyword>
<reference evidence="5 6" key="1">
    <citation type="journal article" date="2019" name="Gut">
        <title>Antibiotics-induced monodominance of a novel gut bacterial order.</title>
        <authorList>
            <person name="Hildebrand F."/>
            <person name="Moitinho-Silva L."/>
            <person name="Blasche S."/>
            <person name="Jahn M.T."/>
            <person name="Gossmann T.I."/>
            <person name="Heuerta-Cepas J."/>
            <person name="Hercog R."/>
            <person name="Luetge M."/>
            <person name="Bahram M."/>
            <person name="Pryszlak A."/>
            <person name="Alves R.J."/>
            <person name="Waszak S.M."/>
            <person name="Zhu A."/>
            <person name="Ye L."/>
            <person name="Costea P.I."/>
            <person name="Aalvink S."/>
            <person name="Belzer C."/>
            <person name="Forslund S.K."/>
            <person name="Sunagawa S."/>
            <person name="Hentschel U."/>
            <person name="Merten C."/>
            <person name="Patil K.R."/>
            <person name="Benes V."/>
            <person name="Bork P."/>
        </authorList>
    </citation>
    <scope>NUCLEOTIDE SEQUENCE [LARGE SCALE GENOMIC DNA]</scope>
    <source>
        <strain evidence="5 6">HDS1380</strain>
    </source>
</reference>
<dbReference type="PROSITE" id="PS50932">
    <property type="entry name" value="HTH_LACI_2"/>
    <property type="match status" value="1"/>
</dbReference>
<keyword evidence="2 5" id="KW-0238">DNA-binding</keyword>